<dbReference type="SUPFAM" id="SSF100950">
    <property type="entry name" value="NagB/RpiA/CoA transferase-like"/>
    <property type="match status" value="1"/>
</dbReference>
<name>A0A225MX22_9BURK</name>
<dbReference type="Proteomes" id="UP000214603">
    <property type="component" value="Unassembled WGS sequence"/>
</dbReference>
<protein>
    <submittedName>
        <fullName evidence="6">Alkaline phosphatase</fullName>
    </submittedName>
</protein>
<dbReference type="SUPFAM" id="SSF46785">
    <property type="entry name" value="Winged helix' DNA-binding domain"/>
    <property type="match status" value="1"/>
</dbReference>
<dbReference type="OrthoDB" id="9814815at2"/>
<evidence type="ECO:0000256" key="4">
    <source>
        <dbReference type="ARBA" id="ARBA00023163"/>
    </source>
</evidence>
<comment type="caution">
    <text evidence="6">The sequence shown here is derived from an EMBL/GenBank/DDBJ whole genome shotgun (WGS) entry which is preliminary data.</text>
</comment>
<reference evidence="7" key="1">
    <citation type="submission" date="2017-06" db="EMBL/GenBank/DDBJ databases">
        <title>Herbaspirillum phytohormonus sp. nov., isolated from the root nodule of Robinia pseudoacacia in lead-zinc mine.</title>
        <authorList>
            <person name="Fan M."/>
            <person name="Lin Y."/>
        </authorList>
    </citation>
    <scope>NUCLEOTIDE SEQUENCE [LARGE SCALE GENOMIC DNA]</scope>
    <source>
        <strain evidence="7">SC-089</strain>
    </source>
</reference>
<evidence type="ECO:0000256" key="3">
    <source>
        <dbReference type="ARBA" id="ARBA00023125"/>
    </source>
</evidence>
<dbReference type="AlphaFoldDB" id="A0A225MX22"/>
<gene>
    <name evidence="6" type="ORF">CEY11_03570</name>
</gene>
<keyword evidence="1" id="KW-0678">Repressor</keyword>
<dbReference type="EMBL" id="NJIH01000002">
    <property type="protein sequence ID" value="OWT65818.1"/>
    <property type="molecule type" value="Genomic_DNA"/>
</dbReference>
<dbReference type="InterPro" id="IPR036388">
    <property type="entry name" value="WH-like_DNA-bd_sf"/>
</dbReference>
<dbReference type="GO" id="GO:0003700">
    <property type="term" value="F:DNA-binding transcription factor activity"/>
    <property type="evidence" value="ECO:0007669"/>
    <property type="project" value="InterPro"/>
</dbReference>
<keyword evidence="3" id="KW-0238">DNA-binding</keyword>
<dbReference type="InterPro" id="IPR050313">
    <property type="entry name" value="Carb_Metab_HTH_regulators"/>
</dbReference>
<feature type="domain" description="HTH deoR-type" evidence="5">
    <location>
        <begin position="3"/>
        <end position="58"/>
    </location>
</feature>
<dbReference type="SMART" id="SM00420">
    <property type="entry name" value="HTH_DEOR"/>
    <property type="match status" value="1"/>
</dbReference>
<dbReference type="PROSITE" id="PS00894">
    <property type="entry name" value="HTH_DEOR_1"/>
    <property type="match status" value="1"/>
</dbReference>
<organism evidence="6 7">
    <name type="scientific">Candidimonas nitroreducens</name>
    <dbReference type="NCBI Taxonomy" id="683354"/>
    <lineage>
        <taxon>Bacteria</taxon>
        <taxon>Pseudomonadati</taxon>
        <taxon>Pseudomonadota</taxon>
        <taxon>Betaproteobacteria</taxon>
        <taxon>Burkholderiales</taxon>
        <taxon>Alcaligenaceae</taxon>
        <taxon>Candidimonas</taxon>
    </lineage>
</organism>
<dbReference type="Pfam" id="PF00455">
    <property type="entry name" value="DeoRC"/>
    <property type="match status" value="1"/>
</dbReference>
<dbReference type="PANTHER" id="PTHR30363:SF4">
    <property type="entry name" value="GLYCEROL-3-PHOSPHATE REGULON REPRESSOR"/>
    <property type="match status" value="1"/>
</dbReference>
<evidence type="ECO:0000256" key="1">
    <source>
        <dbReference type="ARBA" id="ARBA00022491"/>
    </source>
</evidence>
<evidence type="ECO:0000259" key="5">
    <source>
        <dbReference type="PROSITE" id="PS51000"/>
    </source>
</evidence>
<dbReference type="PANTHER" id="PTHR30363">
    <property type="entry name" value="HTH-TYPE TRANSCRIPTIONAL REGULATOR SRLR-RELATED"/>
    <property type="match status" value="1"/>
</dbReference>
<dbReference type="InterPro" id="IPR014036">
    <property type="entry name" value="DeoR-like_C"/>
</dbReference>
<dbReference type="SMART" id="SM01134">
    <property type="entry name" value="DeoRC"/>
    <property type="match status" value="1"/>
</dbReference>
<dbReference type="RefSeq" id="WP_088601967.1">
    <property type="nucleotide sequence ID" value="NZ_NJIH01000002.1"/>
</dbReference>
<accession>A0A225MX22</accession>
<dbReference type="Gene3D" id="1.10.10.10">
    <property type="entry name" value="Winged helix-like DNA-binding domain superfamily/Winged helix DNA-binding domain"/>
    <property type="match status" value="1"/>
</dbReference>
<dbReference type="Gene3D" id="3.40.50.1360">
    <property type="match status" value="1"/>
</dbReference>
<evidence type="ECO:0000256" key="2">
    <source>
        <dbReference type="ARBA" id="ARBA00023015"/>
    </source>
</evidence>
<dbReference type="PRINTS" id="PR00037">
    <property type="entry name" value="HTHLACR"/>
</dbReference>
<evidence type="ECO:0000313" key="7">
    <source>
        <dbReference type="Proteomes" id="UP000214603"/>
    </source>
</evidence>
<dbReference type="InterPro" id="IPR018356">
    <property type="entry name" value="Tscrpt_reg_HTH_DeoR_CS"/>
</dbReference>
<dbReference type="InterPro" id="IPR036390">
    <property type="entry name" value="WH_DNA-bd_sf"/>
</dbReference>
<keyword evidence="2" id="KW-0805">Transcription regulation</keyword>
<dbReference type="InterPro" id="IPR001034">
    <property type="entry name" value="DeoR_HTH"/>
</dbReference>
<dbReference type="InterPro" id="IPR037171">
    <property type="entry name" value="NagB/RpiA_transferase-like"/>
</dbReference>
<dbReference type="PROSITE" id="PS51000">
    <property type="entry name" value="HTH_DEOR_2"/>
    <property type="match status" value="1"/>
</dbReference>
<sequence>MWLEARHQRIQSLLDRLGRVTTDRIVEELGVSRETVRRDLVELEARGVLKRVHGGAIRISSEPPIGQRLATRVKYKQAIARAVAQRVERDMTLFIDAGSTTTLVAQELAKLSNLAVITNSLDAALCFNAQGEGAAHGNRVTLLGGELSPHLAATCGAATVAEIGRYSVDLALLSPVAVDAAYGATSFEHDEAVIAQAMVESAAATWILADYSKIGRRSRISYCPAQRMGLLITNTRAREQEGYADLSGLVPEMLLV</sequence>
<evidence type="ECO:0000313" key="6">
    <source>
        <dbReference type="EMBL" id="OWT65818.1"/>
    </source>
</evidence>
<dbReference type="GO" id="GO:0003677">
    <property type="term" value="F:DNA binding"/>
    <property type="evidence" value="ECO:0007669"/>
    <property type="project" value="UniProtKB-KW"/>
</dbReference>
<keyword evidence="7" id="KW-1185">Reference proteome</keyword>
<dbReference type="Pfam" id="PF08220">
    <property type="entry name" value="HTH_DeoR"/>
    <property type="match status" value="1"/>
</dbReference>
<proteinExistence type="predicted"/>
<keyword evidence="4" id="KW-0804">Transcription</keyword>